<proteinExistence type="predicted"/>
<gene>
    <name evidence="2" type="ORF">Nepgr_024016</name>
</gene>
<protein>
    <submittedName>
        <fullName evidence="2">Uncharacterized protein</fullName>
    </submittedName>
</protein>
<dbReference type="EMBL" id="BSYO01000024">
    <property type="protein sequence ID" value="GMH22173.1"/>
    <property type="molecule type" value="Genomic_DNA"/>
</dbReference>
<evidence type="ECO:0000256" key="1">
    <source>
        <dbReference type="SAM" id="MobiDB-lite"/>
    </source>
</evidence>
<reference evidence="2" key="1">
    <citation type="submission" date="2023-05" db="EMBL/GenBank/DDBJ databases">
        <title>Nepenthes gracilis genome sequencing.</title>
        <authorList>
            <person name="Fukushima K."/>
        </authorList>
    </citation>
    <scope>NUCLEOTIDE SEQUENCE</scope>
    <source>
        <strain evidence="2">SING2019-196</strain>
    </source>
</reference>
<evidence type="ECO:0000313" key="2">
    <source>
        <dbReference type="EMBL" id="GMH22173.1"/>
    </source>
</evidence>
<organism evidence="2 3">
    <name type="scientific">Nepenthes gracilis</name>
    <name type="common">Slender pitcher plant</name>
    <dbReference type="NCBI Taxonomy" id="150966"/>
    <lineage>
        <taxon>Eukaryota</taxon>
        <taxon>Viridiplantae</taxon>
        <taxon>Streptophyta</taxon>
        <taxon>Embryophyta</taxon>
        <taxon>Tracheophyta</taxon>
        <taxon>Spermatophyta</taxon>
        <taxon>Magnoliopsida</taxon>
        <taxon>eudicotyledons</taxon>
        <taxon>Gunneridae</taxon>
        <taxon>Pentapetalae</taxon>
        <taxon>Caryophyllales</taxon>
        <taxon>Nepenthaceae</taxon>
        <taxon>Nepenthes</taxon>
    </lineage>
</organism>
<evidence type="ECO:0000313" key="3">
    <source>
        <dbReference type="Proteomes" id="UP001279734"/>
    </source>
</evidence>
<feature type="region of interest" description="Disordered" evidence="1">
    <location>
        <begin position="42"/>
        <end position="73"/>
    </location>
</feature>
<feature type="region of interest" description="Disordered" evidence="1">
    <location>
        <begin position="1"/>
        <end position="21"/>
    </location>
</feature>
<keyword evidence="3" id="KW-1185">Reference proteome</keyword>
<dbReference type="Proteomes" id="UP001279734">
    <property type="component" value="Unassembled WGS sequence"/>
</dbReference>
<name>A0AAD3T212_NEPGR</name>
<dbReference type="AlphaFoldDB" id="A0AAD3T212"/>
<accession>A0AAD3T212</accession>
<sequence>MKPRPNAGKPPRMRAVWHPKPSSCADAVTNVIVSSRYSLAEKSSANDLGEVPSPVSPSGTDVSHVSAPGNNGDLEGCSTRCDLVSSNQKVSSSVLDDSSSGGQGLLLLSHAEVTEPGLADADLVSKDAQSLDVGGSHYSLEFPVGAHHVLDFSSGNADQLDGSSLAHELVVPTPDSIKRLSRKYSLDDSPQEGDSSENIEAARDGYQMGKVQSWAAGWFLISNKPMTSLGSSDVDYLSCNQVENNT</sequence>
<comment type="caution">
    <text evidence="2">The sequence shown here is derived from an EMBL/GenBank/DDBJ whole genome shotgun (WGS) entry which is preliminary data.</text>
</comment>